<feature type="domain" description="Deltex C-terminal" evidence="7">
    <location>
        <begin position="1"/>
        <end position="109"/>
    </location>
</feature>
<accession>A0AAV5X2S6</accession>
<evidence type="ECO:0000256" key="5">
    <source>
        <dbReference type="RuleBase" id="RU367105"/>
    </source>
</evidence>
<comment type="pathway">
    <text evidence="2 5">Protein modification; protein ubiquitination.</text>
</comment>
<feature type="region of interest" description="Disordered" evidence="6">
    <location>
        <begin position="35"/>
        <end position="69"/>
    </location>
</feature>
<dbReference type="Gene3D" id="3.30.390.130">
    <property type="match status" value="1"/>
</dbReference>
<evidence type="ECO:0000256" key="1">
    <source>
        <dbReference type="ARBA" id="ARBA00000900"/>
    </source>
</evidence>
<feature type="compositionally biased region" description="Polar residues" evidence="6">
    <location>
        <begin position="1"/>
        <end position="17"/>
    </location>
</feature>
<feature type="non-terminal residue" evidence="8">
    <location>
        <position position="1"/>
    </location>
</feature>
<keyword evidence="5" id="KW-0963">Cytoplasm</keyword>
<evidence type="ECO:0000256" key="6">
    <source>
        <dbReference type="SAM" id="MobiDB-lite"/>
    </source>
</evidence>
<dbReference type="GO" id="GO:0005737">
    <property type="term" value="C:cytoplasm"/>
    <property type="evidence" value="ECO:0007669"/>
    <property type="project" value="UniProtKB-SubCell"/>
</dbReference>
<keyword evidence="5" id="KW-0863">Zinc-finger</keyword>
<keyword evidence="3 5" id="KW-0808">Transferase</keyword>
<organism evidence="8 9">
    <name type="scientific">Pristionchus fissidentatus</name>
    <dbReference type="NCBI Taxonomy" id="1538716"/>
    <lineage>
        <taxon>Eukaryota</taxon>
        <taxon>Metazoa</taxon>
        <taxon>Ecdysozoa</taxon>
        <taxon>Nematoda</taxon>
        <taxon>Chromadorea</taxon>
        <taxon>Rhabditida</taxon>
        <taxon>Rhabditina</taxon>
        <taxon>Diplogasteromorpha</taxon>
        <taxon>Diplogasteroidea</taxon>
        <taxon>Neodiplogasteridae</taxon>
        <taxon>Pristionchus</taxon>
    </lineage>
</organism>
<reference evidence="8" key="1">
    <citation type="submission" date="2023-10" db="EMBL/GenBank/DDBJ databases">
        <title>Genome assembly of Pristionchus species.</title>
        <authorList>
            <person name="Yoshida K."/>
            <person name="Sommer R.J."/>
        </authorList>
    </citation>
    <scope>NUCLEOTIDE SEQUENCE</scope>
    <source>
        <strain evidence="8">RS5133</strain>
    </source>
</reference>
<dbReference type="EMBL" id="BTSY01000007">
    <property type="protein sequence ID" value="GMT36477.1"/>
    <property type="molecule type" value="Genomic_DNA"/>
</dbReference>
<keyword evidence="5" id="KW-0862">Zinc</keyword>
<name>A0AAV5X2S6_9BILA</name>
<keyword evidence="9" id="KW-1185">Reference proteome</keyword>
<evidence type="ECO:0000313" key="8">
    <source>
        <dbReference type="EMBL" id="GMT36477.1"/>
    </source>
</evidence>
<dbReference type="InterPro" id="IPR039398">
    <property type="entry name" value="Deltex_fam"/>
</dbReference>
<feature type="region of interest" description="Disordered" evidence="6">
    <location>
        <begin position="1"/>
        <end position="21"/>
    </location>
</feature>
<keyword evidence="4 5" id="KW-0479">Metal-binding</keyword>
<dbReference type="EC" id="2.3.2.27" evidence="5"/>
<dbReference type="Proteomes" id="UP001432322">
    <property type="component" value="Unassembled WGS sequence"/>
</dbReference>
<evidence type="ECO:0000313" key="9">
    <source>
        <dbReference type="Proteomes" id="UP001432322"/>
    </source>
</evidence>
<dbReference type="GO" id="GO:0016567">
    <property type="term" value="P:protein ubiquitination"/>
    <property type="evidence" value="ECO:0007669"/>
    <property type="project" value="UniProtKB-UniRule"/>
</dbReference>
<proteinExistence type="inferred from homology"/>
<dbReference type="PANTHER" id="PTHR12622">
    <property type="entry name" value="DELTEX-RELATED"/>
    <property type="match status" value="1"/>
</dbReference>
<dbReference type="Pfam" id="PF18102">
    <property type="entry name" value="DTC"/>
    <property type="match status" value="1"/>
</dbReference>
<protein>
    <recommendedName>
        <fullName evidence="5">E3 ubiquitin-protein ligase</fullName>
        <ecNumber evidence="5">2.3.2.27</ecNumber>
    </recommendedName>
</protein>
<dbReference type="GO" id="GO:0061630">
    <property type="term" value="F:ubiquitin protein ligase activity"/>
    <property type="evidence" value="ECO:0007669"/>
    <property type="project" value="UniProtKB-UniRule"/>
</dbReference>
<comment type="catalytic activity">
    <reaction evidence="1 5">
        <text>S-ubiquitinyl-[E2 ubiquitin-conjugating enzyme]-L-cysteine + [acceptor protein]-L-lysine = [E2 ubiquitin-conjugating enzyme]-L-cysteine + N(6)-ubiquitinyl-[acceptor protein]-L-lysine.</text>
        <dbReference type="EC" id="2.3.2.27"/>
    </reaction>
</comment>
<comment type="similarity">
    <text evidence="5">Belongs to the Deltex family.</text>
</comment>
<gene>
    <name evidence="8" type="ORF">PFISCL1PPCAC_27774</name>
</gene>
<dbReference type="InterPro" id="IPR039396">
    <property type="entry name" value="Deltex_C"/>
</dbReference>
<dbReference type="GO" id="GO:0007219">
    <property type="term" value="P:Notch signaling pathway"/>
    <property type="evidence" value="ECO:0007669"/>
    <property type="project" value="InterPro"/>
</dbReference>
<comment type="subcellular location">
    <subcellularLocation>
        <location evidence="5">Cytoplasm</location>
    </subcellularLocation>
</comment>
<feature type="non-terminal residue" evidence="8">
    <location>
        <position position="110"/>
    </location>
</feature>
<evidence type="ECO:0000256" key="2">
    <source>
        <dbReference type="ARBA" id="ARBA00004906"/>
    </source>
</evidence>
<dbReference type="GO" id="GO:0008270">
    <property type="term" value="F:zinc ion binding"/>
    <property type="evidence" value="ECO:0007669"/>
    <property type="project" value="UniProtKB-KW"/>
</dbReference>
<dbReference type="AlphaFoldDB" id="A0AAV5X2S6"/>
<sequence>PHGTMTHSLHSGHTNRGTRGRQGVICIEYSFRSGTQGQQFPRPGLPYSGTPAPPTCPSTRSEGTPTGRGEKAFECKLTFTVGDSITFGARDTVVWNNVHHKTSMHGGPQA</sequence>
<evidence type="ECO:0000256" key="3">
    <source>
        <dbReference type="ARBA" id="ARBA00022679"/>
    </source>
</evidence>
<comment type="caution">
    <text evidence="8">The sequence shown here is derived from an EMBL/GenBank/DDBJ whole genome shotgun (WGS) entry which is preliminary data.</text>
</comment>
<evidence type="ECO:0000256" key="4">
    <source>
        <dbReference type="ARBA" id="ARBA00022723"/>
    </source>
</evidence>
<dbReference type="InterPro" id="IPR039399">
    <property type="entry name" value="Deltex_C_sf"/>
</dbReference>
<evidence type="ECO:0000259" key="7">
    <source>
        <dbReference type="Pfam" id="PF18102"/>
    </source>
</evidence>